<reference evidence="2" key="1">
    <citation type="submission" date="2022-06" db="EMBL/GenBank/DDBJ databases">
        <authorList>
            <person name="Dietemann V."/>
            <person name="Ory F."/>
            <person name="Dainat B."/>
            <person name="Oberhansli S."/>
        </authorList>
    </citation>
    <scope>NUCLEOTIDE SEQUENCE</scope>
    <source>
        <strain evidence="2">Ena-SAMPLE-TAB-26-04-2022-14:26:32:270-5432</strain>
    </source>
</reference>
<evidence type="ECO:0000313" key="3">
    <source>
        <dbReference type="Proteomes" id="UP001154322"/>
    </source>
</evidence>
<proteinExistence type="predicted"/>
<gene>
    <name evidence="2" type="ORF">WJ0W_003179</name>
</gene>
<dbReference type="RefSeq" id="WP_213426754.1">
    <property type="nucleotide sequence ID" value="NZ_AP031286.1"/>
</dbReference>
<dbReference type="Pfam" id="PF01381">
    <property type="entry name" value="HTH_3"/>
    <property type="match status" value="1"/>
</dbReference>
<dbReference type="PROSITE" id="PS50943">
    <property type="entry name" value="HTH_CROC1"/>
    <property type="match status" value="1"/>
</dbReference>
<comment type="caution">
    <text evidence="2">The sequence shown here is derived from an EMBL/GenBank/DDBJ whole genome shotgun (WGS) entry which is preliminary data.</text>
</comment>
<organism evidence="2 3">
    <name type="scientific">Paenibacillus melissococcoides</name>
    <dbReference type="NCBI Taxonomy" id="2912268"/>
    <lineage>
        <taxon>Bacteria</taxon>
        <taxon>Bacillati</taxon>
        <taxon>Bacillota</taxon>
        <taxon>Bacilli</taxon>
        <taxon>Bacillales</taxon>
        <taxon>Paenibacillaceae</taxon>
        <taxon>Paenibacillus</taxon>
    </lineage>
</organism>
<protein>
    <submittedName>
        <fullName evidence="2">Helix-turn-helix domain-containing protein</fullName>
    </submittedName>
</protein>
<dbReference type="InterPro" id="IPR010982">
    <property type="entry name" value="Lambda_DNA-bd_dom_sf"/>
</dbReference>
<keyword evidence="3" id="KW-1185">Reference proteome</keyword>
<name>A0ABM9G2P8_9BACL</name>
<dbReference type="CDD" id="cd00093">
    <property type="entry name" value="HTH_XRE"/>
    <property type="match status" value="1"/>
</dbReference>
<evidence type="ECO:0000259" key="1">
    <source>
        <dbReference type="PROSITE" id="PS50943"/>
    </source>
</evidence>
<dbReference type="SMART" id="SM00530">
    <property type="entry name" value="HTH_XRE"/>
    <property type="match status" value="1"/>
</dbReference>
<dbReference type="EMBL" id="CALYLO010000004">
    <property type="protein sequence ID" value="CAH8245944.1"/>
    <property type="molecule type" value="Genomic_DNA"/>
</dbReference>
<dbReference type="InterPro" id="IPR001387">
    <property type="entry name" value="Cro/C1-type_HTH"/>
</dbReference>
<accession>A0ABM9G2P8</accession>
<dbReference type="SUPFAM" id="SSF47413">
    <property type="entry name" value="lambda repressor-like DNA-binding domains"/>
    <property type="match status" value="1"/>
</dbReference>
<sequence length="430" mass="49734">MEPAVVRTIGELIQDIRRALDMTLTQLSELSGVPRGTISRIENGEVKRPEFSSVHPLAMTLNIPFETLIDYYVEVEKRSDSLLHILQSTIQQESSIGLIRKVATKFLESPNEDSFDLTEKLYQSIDSIDDTSVKLSLYNLIIDYSRSHGIMPYIAKGMYQRYLIERNDFSKLKETYYSGKYVLHYIDFLSQQDRIELYYKLGIHAYNLRLYTECIYHCKMILEIDCGASPYKVHALGMLRDSYFALEEYEESELYSLQYKQFDYPNTKENVILMEALLNAKKGNIEQSIEQLRLFLKSCSNNYTISATNQLLRLYLNQNDLEGARAILESSKINPSTINKNNPLICSRYADYLQVQGEYYLAIGDHENCVSYLIEGALHYSKINDTIEEKKCLNMVIRNLLEQNVTVYKSTLEKLSAYYAHSIKETEVSA</sequence>
<dbReference type="SUPFAM" id="SSF48452">
    <property type="entry name" value="TPR-like"/>
    <property type="match status" value="1"/>
</dbReference>
<evidence type="ECO:0000313" key="2">
    <source>
        <dbReference type="EMBL" id="CAH8245944.1"/>
    </source>
</evidence>
<dbReference type="Gene3D" id="1.25.40.10">
    <property type="entry name" value="Tetratricopeptide repeat domain"/>
    <property type="match status" value="1"/>
</dbReference>
<dbReference type="InterPro" id="IPR011990">
    <property type="entry name" value="TPR-like_helical_dom_sf"/>
</dbReference>
<dbReference type="Proteomes" id="UP001154322">
    <property type="component" value="Unassembled WGS sequence"/>
</dbReference>
<feature type="domain" description="HTH cro/C1-type" evidence="1">
    <location>
        <begin position="13"/>
        <end position="68"/>
    </location>
</feature>
<dbReference type="Gene3D" id="1.10.260.40">
    <property type="entry name" value="lambda repressor-like DNA-binding domains"/>
    <property type="match status" value="1"/>
</dbReference>